<dbReference type="AlphaFoldDB" id="A0AAV2JEA9"/>
<keyword evidence="2" id="KW-1185">Reference proteome</keyword>
<sequence length="97" mass="11350">MPKISLFTNVWRLISEEQHDSLPTLSPKRGMISFSVNNSIAKPTIRMQSSVKVTSLVDSVESKKPYGHWIPVRSIYCLKRMRKEVNTFRWETFSLFM</sequence>
<name>A0AAV2JEA9_KNICA</name>
<protein>
    <submittedName>
        <fullName evidence="1">Uncharacterized protein</fullName>
    </submittedName>
</protein>
<proteinExistence type="predicted"/>
<organism evidence="1 2">
    <name type="scientific">Knipowitschia caucasica</name>
    <name type="common">Caucasian dwarf goby</name>
    <name type="synonym">Pomatoschistus caucasicus</name>
    <dbReference type="NCBI Taxonomy" id="637954"/>
    <lineage>
        <taxon>Eukaryota</taxon>
        <taxon>Metazoa</taxon>
        <taxon>Chordata</taxon>
        <taxon>Craniata</taxon>
        <taxon>Vertebrata</taxon>
        <taxon>Euteleostomi</taxon>
        <taxon>Actinopterygii</taxon>
        <taxon>Neopterygii</taxon>
        <taxon>Teleostei</taxon>
        <taxon>Neoteleostei</taxon>
        <taxon>Acanthomorphata</taxon>
        <taxon>Gobiaria</taxon>
        <taxon>Gobiiformes</taxon>
        <taxon>Gobioidei</taxon>
        <taxon>Gobiidae</taxon>
        <taxon>Gobiinae</taxon>
        <taxon>Knipowitschia</taxon>
    </lineage>
</organism>
<evidence type="ECO:0000313" key="1">
    <source>
        <dbReference type="EMBL" id="CAL1574881.1"/>
    </source>
</evidence>
<dbReference type="EMBL" id="OZ035834">
    <property type="protein sequence ID" value="CAL1574881.1"/>
    <property type="molecule type" value="Genomic_DNA"/>
</dbReference>
<gene>
    <name evidence="1" type="ORF">KC01_LOCUS6553</name>
</gene>
<evidence type="ECO:0000313" key="2">
    <source>
        <dbReference type="Proteomes" id="UP001497482"/>
    </source>
</evidence>
<accession>A0AAV2JEA9</accession>
<reference evidence="1 2" key="1">
    <citation type="submission" date="2024-04" db="EMBL/GenBank/DDBJ databases">
        <authorList>
            <person name="Waldvogel A.-M."/>
            <person name="Schoenle A."/>
        </authorList>
    </citation>
    <scope>NUCLEOTIDE SEQUENCE [LARGE SCALE GENOMIC DNA]</scope>
</reference>
<dbReference type="Proteomes" id="UP001497482">
    <property type="component" value="Chromosome 12"/>
</dbReference>